<evidence type="ECO:0000256" key="2">
    <source>
        <dbReference type="SAM" id="MobiDB-lite"/>
    </source>
</evidence>
<accession>A0AAD7GJH3</accession>
<evidence type="ECO:0000313" key="4">
    <source>
        <dbReference type="EMBL" id="KAJ7693695.1"/>
    </source>
</evidence>
<organism evidence="4 5">
    <name type="scientific">Mycena rosella</name>
    <name type="common">Pink bonnet</name>
    <name type="synonym">Agaricus rosellus</name>
    <dbReference type="NCBI Taxonomy" id="1033263"/>
    <lineage>
        <taxon>Eukaryota</taxon>
        <taxon>Fungi</taxon>
        <taxon>Dikarya</taxon>
        <taxon>Basidiomycota</taxon>
        <taxon>Agaricomycotina</taxon>
        <taxon>Agaricomycetes</taxon>
        <taxon>Agaricomycetidae</taxon>
        <taxon>Agaricales</taxon>
        <taxon>Marasmiineae</taxon>
        <taxon>Mycenaceae</taxon>
        <taxon>Mycena</taxon>
    </lineage>
</organism>
<dbReference type="GO" id="GO:0000723">
    <property type="term" value="P:telomere maintenance"/>
    <property type="evidence" value="ECO:0007669"/>
    <property type="project" value="InterPro"/>
</dbReference>
<dbReference type="EMBL" id="JARKIE010000045">
    <property type="protein sequence ID" value="KAJ7693695.1"/>
    <property type="molecule type" value="Genomic_DNA"/>
</dbReference>
<dbReference type="EC" id="5.6.2.3" evidence="1"/>
<keyword evidence="5" id="KW-1185">Reference proteome</keyword>
<sequence>MCRRPDMRLYRAKTVRKIEWREPSTQNRMKYLMQKDTIIAAPDAIIDVNDYIRRDQELTELDSFQIAWTEDDVQTARDNRGQFRDWAYGEHAMNVALRVGIFEETTLDSTGPLQQQATCDEVIRPCVGRSVHAQRQAAGGLDLLNTEQRKAHDIIEAHAKRTLAGMVHEQLLMIVRGEGGTGKTVLLNAIADTFDYLQALDALARTATTRFAASLVEGQTLHSWAGISIRAKGLDANEAPKPPAQATIEQRKRNILPARYLDIDECSMLTKKLLAKVSQIVGEVRDAGGIGDPSKPRGDQASAIRDEPLQLLALHPPIMPPARVKGTSQPQVIQLGDGATFQTRYDDEKKSHEVQPPTGWNHTGPPVRRKLRSNAMPRCLSDNQLHVLELMNPEASKQAPQGSPENGQGKDVERFTENNNNRVRKSVCAVARDPVSEINAGDKHQHTARPFGGLSVILFGDFHQFPPFADTTGALYCPKNMKSESEIGLHIYHQWRLDH</sequence>
<dbReference type="GO" id="GO:0016787">
    <property type="term" value="F:hydrolase activity"/>
    <property type="evidence" value="ECO:0007669"/>
    <property type="project" value="UniProtKB-KW"/>
</dbReference>
<keyword evidence="1" id="KW-0227">DNA damage</keyword>
<dbReference type="PANTHER" id="PTHR47642">
    <property type="entry name" value="ATP-DEPENDENT DNA HELICASE"/>
    <property type="match status" value="1"/>
</dbReference>
<dbReference type="Proteomes" id="UP001221757">
    <property type="component" value="Unassembled WGS sequence"/>
</dbReference>
<proteinExistence type="inferred from homology"/>
<dbReference type="InterPro" id="IPR051055">
    <property type="entry name" value="PIF1_helicase"/>
</dbReference>
<comment type="similarity">
    <text evidence="1">Belongs to the helicase family.</text>
</comment>
<feature type="region of interest" description="Disordered" evidence="2">
    <location>
        <begin position="395"/>
        <end position="415"/>
    </location>
</feature>
<keyword evidence="1" id="KW-0234">DNA repair</keyword>
<keyword evidence="1" id="KW-0347">Helicase</keyword>
<keyword evidence="1" id="KW-0378">Hydrolase</keyword>
<dbReference type="GO" id="GO:0006310">
    <property type="term" value="P:DNA recombination"/>
    <property type="evidence" value="ECO:0007669"/>
    <property type="project" value="UniProtKB-KW"/>
</dbReference>
<keyword evidence="1" id="KW-0547">Nucleotide-binding</keyword>
<evidence type="ECO:0000256" key="1">
    <source>
        <dbReference type="RuleBase" id="RU363044"/>
    </source>
</evidence>
<reference evidence="4" key="1">
    <citation type="submission" date="2023-03" db="EMBL/GenBank/DDBJ databases">
        <title>Massive genome expansion in bonnet fungi (Mycena s.s.) driven by repeated elements and novel gene families across ecological guilds.</title>
        <authorList>
            <consortium name="Lawrence Berkeley National Laboratory"/>
            <person name="Harder C.B."/>
            <person name="Miyauchi S."/>
            <person name="Viragh M."/>
            <person name="Kuo A."/>
            <person name="Thoen E."/>
            <person name="Andreopoulos B."/>
            <person name="Lu D."/>
            <person name="Skrede I."/>
            <person name="Drula E."/>
            <person name="Henrissat B."/>
            <person name="Morin E."/>
            <person name="Kohler A."/>
            <person name="Barry K."/>
            <person name="LaButti K."/>
            <person name="Morin E."/>
            <person name="Salamov A."/>
            <person name="Lipzen A."/>
            <person name="Mereny Z."/>
            <person name="Hegedus B."/>
            <person name="Baldrian P."/>
            <person name="Stursova M."/>
            <person name="Weitz H."/>
            <person name="Taylor A."/>
            <person name="Grigoriev I.V."/>
            <person name="Nagy L.G."/>
            <person name="Martin F."/>
            <person name="Kauserud H."/>
        </authorList>
    </citation>
    <scope>NUCLEOTIDE SEQUENCE</scope>
    <source>
        <strain evidence="4">CBHHK067</strain>
    </source>
</reference>
<dbReference type="Pfam" id="PF05970">
    <property type="entry name" value="PIF1"/>
    <property type="match status" value="1"/>
</dbReference>
<protein>
    <recommendedName>
        <fullName evidence="1">ATP-dependent DNA helicase</fullName>
        <ecNumber evidence="1">5.6.2.3</ecNumber>
    </recommendedName>
</protein>
<dbReference type="AlphaFoldDB" id="A0AAD7GJH3"/>
<comment type="cofactor">
    <cofactor evidence="1">
        <name>Mg(2+)</name>
        <dbReference type="ChEBI" id="CHEBI:18420"/>
    </cofactor>
</comment>
<keyword evidence="1" id="KW-0067">ATP-binding</keyword>
<evidence type="ECO:0000313" key="5">
    <source>
        <dbReference type="Proteomes" id="UP001221757"/>
    </source>
</evidence>
<dbReference type="GO" id="GO:0005524">
    <property type="term" value="F:ATP binding"/>
    <property type="evidence" value="ECO:0007669"/>
    <property type="project" value="UniProtKB-KW"/>
</dbReference>
<dbReference type="InterPro" id="IPR027417">
    <property type="entry name" value="P-loop_NTPase"/>
</dbReference>
<gene>
    <name evidence="4" type="ORF">B0H17DRAFT_1178959</name>
</gene>
<dbReference type="InterPro" id="IPR010285">
    <property type="entry name" value="DNA_helicase_pif1-like_DEAD"/>
</dbReference>
<evidence type="ECO:0000259" key="3">
    <source>
        <dbReference type="Pfam" id="PF05970"/>
    </source>
</evidence>
<feature type="domain" description="DNA helicase Pif1-like DEAD-box helicase" evidence="3">
    <location>
        <begin position="144"/>
        <end position="287"/>
    </location>
</feature>
<keyword evidence="1" id="KW-0233">DNA recombination</keyword>
<name>A0AAD7GJH3_MYCRO</name>
<dbReference type="Gene3D" id="3.40.50.300">
    <property type="entry name" value="P-loop containing nucleotide triphosphate hydrolases"/>
    <property type="match status" value="1"/>
</dbReference>
<dbReference type="GO" id="GO:0006281">
    <property type="term" value="P:DNA repair"/>
    <property type="evidence" value="ECO:0007669"/>
    <property type="project" value="UniProtKB-KW"/>
</dbReference>
<comment type="catalytic activity">
    <reaction evidence="1">
        <text>ATP + H2O = ADP + phosphate + H(+)</text>
        <dbReference type="Rhea" id="RHEA:13065"/>
        <dbReference type="ChEBI" id="CHEBI:15377"/>
        <dbReference type="ChEBI" id="CHEBI:15378"/>
        <dbReference type="ChEBI" id="CHEBI:30616"/>
        <dbReference type="ChEBI" id="CHEBI:43474"/>
        <dbReference type="ChEBI" id="CHEBI:456216"/>
        <dbReference type="EC" id="5.6.2.3"/>
    </reaction>
</comment>
<dbReference type="GO" id="GO:0043139">
    <property type="term" value="F:5'-3' DNA helicase activity"/>
    <property type="evidence" value="ECO:0007669"/>
    <property type="project" value="UniProtKB-EC"/>
</dbReference>
<dbReference type="SUPFAM" id="SSF52540">
    <property type="entry name" value="P-loop containing nucleoside triphosphate hydrolases"/>
    <property type="match status" value="1"/>
</dbReference>
<comment type="caution">
    <text evidence="4">The sequence shown here is derived from an EMBL/GenBank/DDBJ whole genome shotgun (WGS) entry which is preliminary data.</text>
</comment>